<keyword evidence="2" id="KW-1185">Reference proteome</keyword>
<proteinExistence type="predicted"/>
<reference evidence="1" key="1">
    <citation type="submission" date="2023-10" db="EMBL/GenBank/DDBJ databases">
        <authorList>
            <person name="Rodriguez Cubillos JULIANA M."/>
            <person name="De Vega J."/>
        </authorList>
    </citation>
    <scope>NUCLEOTIDE SEQUENCE</scope>
</reference>
<evidence type="ECO:0000313" key="1">
    <source>
        <dbReference type="EMBL" id="CAJ2650006.1"/>
    </source>
</evidence>
<gene>
    <name evidence="1" type="ORF">MILVUS5_LOCUS17964</name>
</gene>
<name>A0ACB0JYR3_TRIPR</name>
<sequence length="139" mass="16207">MGEAKGKEKKQQRNNGSGKKDCRGGENAKQNKAKKDSDADQRLRHKMSIPKVYELMHSVHGKRRKNEIIEQLNDCGLGGMLHICNWTKIHTFFVDWVVRNFEKKHMRIRLSKTEVLPLTEDDVHRVYELPMAGKQINIR</sequence>
<organism evidence="1 2">
    <name type="scientific">Trifolium pratense</name>
    <name type="common">Red clover</name>
    <dbReference type="NCBI Taxonomy" id="57577"/>
    <lineage>
        <taxon>Eukaryota</taxon>
        <taxon>Viridiplantae</taxon>
        <taxon>Streptophyta</taxon>
        <taxon>Embryophyta</taxon>
        <taxon>Tracheophyta</taxon>
        <taxon>Spermatophyta</taxon>
        <taxon>Magnoliopsida</taxon>
        <taxon>eudicotyledons</taxon>
        <taxon>Gunneridae</taxon>
        <taxon>Pentapetalae</taxon>
        <taxon>rosids</taxon>
        <taxon>fabids</taxon>
        <taxon>Fabales</taxon>
        <taxon>Fabaceae</taxon>
        <taxon>Papilionoideae</taxon>
        <taxon>50 kb inversion clade</taxon>
        <taxon>NPAAA clade</taxon>
        <taxon>Hologalegina</taxon>
        <taxon>IRL clade</taxon>
        <taxon>Trifolieae</taxon>
        <taxon>Trifolium</taxon>
    </lineage>
</organism>
<dbReference type="EMBL" id="CASHSV030000109">
    <property type="protein sequence ID" value="CAJ2650006.1"/>
    <property type="molecule type" value="Genomic_DNA"/>
</dbReference>
<evidence type="ECO:0000313" key="2">
    <source>
        <dbReference type="Proteomes" id="UP001177021"/>
    </source>
</evidence>
<comment type="caution">
    <text evidence="1">The sequence shown here is derived from an EMBL/GenBank/DDBJ whole genome shotgun (WGS) entry which is preliminary data.</text>
</comment>
<protein>
    <submittedName>
        <fullName evidence="1">Uncharacterized protein</fullName>
    </submittedName>
</protein>
<dbReference type="Proteomes" id="UP001177021">
    <property type="component" value="Unassembled WGS sequence"/>
</dbReference>
<accession>A0ACB0JYR3</accession>